<dbReference type="InterPro" id="IPR040256">
    <property type="entry name" value="At4g02000-like"/>
</dbReference>
<dbReference type="PANTHER" id="PTHR31286:SF99">
    <property type="entry name" value="DUF4283 DOMAIN-CONTAINING PROTEIN"/>
    <property type="match status" value="1"/>
</dbReference>
<evidence type="ECO:0000256" key="1">
    <source>
        <dbReference type="SAM" id="MobiDB-lite"/>
    </source>
</evidence>
<dbReference type="EMBL" id="JAYMYS010000001">
    <property type="protein sequence ID" value="KAK7412642.1"/>
    <property type="molecule type" value="Genomic_DNA"/>
</dbReference>
<dbReference type="AlphaFoldDB" id="A0AAN9T5I5"/>
<reference evidence="2 3" key="1">
    <citation type="submission" date="2024-01" db="EMBL/GenBank/DDBJ databases">
        <title>The genomes of 5 underutilized Papilionoideae crops provide insights into root nodulation and disease resistanc.</title>
        <authorList>
            <person name="Jiang F."/>
        </authorList>
    </citation>
    <scope>NUCLEOTIDE SEQUENCE [LARGE SCALE GENOMIC DNA]</scope>
    <source>
        <strain evidence="2">DUOXIRENSHENG_FW03</strain>
        <tissue evidence="2">Leaves</tissue>
    </source>
</reference>
<feature type="compositionally biased region" description="Basic and acidic residues" evidence="1">
    <location>
        <begin position="8"/>
        <end position="21"/>
    </location>
</feature>
<proteinExistence type="predicted"/>
<comment type="caution">
    <text evidence="2">The sequence shown here is derived from an EMBL/GenBank/DDBJ whole genome shotgun (WGS) entry which is preliminary data.</text>
</comment>
<evidence type="ECO:0000313" key="2">
    <source>
        <dbReference type="EMBL" id="KAK7412642.1"/>
    </source>
</evidence>
<keyword evidence="3" id="KW-1185">Reference proteome</keyword>
<gene>
    <name evidence="2" type="ORF">VNO78_04161</name>
</gene>
<feature type="compositionally biased region" description="Polar residues" evidence="1">
    <location>
        <begin position="23"/>
        <end position="32"/>
    </location>
</feature>
<dbReference type="PANTHER" id="PTHR31286">
    <property type="entry name" value="GLYCINE-RICH CELL WALL STRUCTURAL PROTEIN 1.8-LIKE"/>
    <property type="match status" value="1"/>
</dbReference>
<dbReference type="Proteomes" id="UP001386955">
    <property type="component" value="Unassembled WGS sequence"/>
</dbReference>
<name>A0AAN9T5I5_PSOTE</name>
<protein>
    <recommendedName>
        <fullName evidence="4">CCHC-type domain-containing protein</fullName>
    </recommendedName>
</protein>
<organism evidence="2 3">
    <name type="scientific">Psophocarpus tetragonolobus</name>
    <name type="common">Winged bean</name>
    <name type="synonym">Dolichos tetragonolobus</name>
    <dbReference type="NCBI Taxonomy" id="3891"/>
    <lineage>
        <taxon>Eukaryota</taxon>
        <taxon>Viridiplantae</taxon>
        <taxon>Streptophyta</taxon>
        <taxon>Embryophyta</taxon>
        <taxon>Tracheophyta</taxon>
        <taxon>Spermatophyta</taxon>
        <taxon>Magnoliopsida</taxon>
        <taxon>eudicotyledons</taxon>
        <taxon>Gunneridae</taxon>
        <taxon>Pentapetalae</taxon>
        <taxon>rosids</taxon>
        <taxon>fabids</taxon>
        <taxon>Fabales</taxon>
        <taxon>Fabaceae</taxon>
        <taxon>Papilionoideae</taxon>
        <taxon>50 kb inversion clade</taxon>
        <taxon>NPAAA clade</taxon>
        <taxon>indigoferoid/millettioid clade</taxon>
        <taxon>Phaseoleae</taxon>
        <taxon>Psophocarpus</taxon>
    </lineage>
</organism>
<feature type="region of interest" description="Disordered" evidence="1">
    <location>
        <begin position="1"/>
        <end position="32"/>
    </location>
</feature>
<sequence>MKKPKTQGTHELEGTMVKETEQEASNSGKRTGLTTTIGEKLVSYRDACIGIHGASTHCSSSDWEVQDEAELNGTAMPLRSRFPEQSYGSNSQDVRRAFEGASWMILDHYLMLRKWHPQFFPGQDEFKRVAVWGRGAFLTEMAKFARMFVEVDLRNVLIASFQLKKRVYKVEYEGLHLIYFHCGRYGHRKDTCPPLLQPANATEIHQKQPGNMAEKDGIFFNTNTQLLSCGRWTLMHVLRI</sequence>
<evidence type="ECO:0000313" key="3">
    <source>
        <dbReference type="Proteomes" id="UP001386955"/>
    </source>
</evidence>
<evidence type="ECO:0008006" key="4">
    <source>
        <dbReference type="Google" id="ProtNLM"/>
    </source>
</evidence>
<accession>A0AAN9T5I5</accession>